<dbReference type="SUPFAM" id="SSF47413">
    <property type="entry name" value="lambda repressor-like DNA-binding domains"/>
    <property type="match status" value="1"/>
</dbReference>
<dbReference type="GO" id="GO:0003677">
    <property type="term" value="F:DNA binding"/>
    <property type="evidence" value="ECO:0007669"/>
    <property type="project" value="UniProtKB-KW"/>
</dbReference>
<name>A0A916WZB5_9ACTN</name>
<dbReference type="AlphaFoldDB" id="A0A916WZB5"/>
<dbReference type="InterPro" id="IPR013096">
    <property type="entry name" value="Cupin_2"/>
</dbReference>
<dbReference type="SUPFAM" id="SSF51182">
    <property type="entry name" value="RmlC-like cupins"/>
    <property type="match status" value="1"/>
</dbReference>
<keyword evidence="4" id="KW-1185">Reference proteome</keyword>
<proteinExistence type="predicted"/>
<reference evidence="3" key="1">
    <citation type="journal article" date="2014" name="Int. J. Syst. Evol. Microbiol.">
        <title>Complete genome sequence of Corynebacterium casei LMG S-19264T (=DSM 44701T), isolated from a smear-ripened cheese.</title>
        <authorList>
            <consortium name="US DOE Joint Genome Institute (JGI-PGF)"/>
            <person name="Walter F."/>
            <person name="Albersmeier A."/>
            <person name="Kalinowski J."/>
            <person name="Ruckert C."/>
        </authorList>
    </citation>
    <scope>NUCLEOTIDE SEQUENCE</scope>
    <source>
        <strain evidence="3">CGMCC 1.12827</strain>
    </source>
</reference>
<evidence type="ECO:0000256" key="1">
    <source>
        <dbReference type="ARBA" id="ARBA00023125"/>
    </source>
</evidence>
<dbReference type="PANTHER" id="PTHR46797:SF1">
    <property type="entry name" value="METHYLPHOSPHONATE SYNTHASE"/>
    <property type="match status" value="1"/>
</dbReference>
<feature type="domain" description="HTH cro/C1-type" evidence="2">
    <location>
        <begin position="33"/>
        <end position="87"/>
    </location>
</feature>
<dbReference type="CDD" id="cd00093">
    <property type="entry name" value="HTH_XRE"/>
    <property type="match status" value="1"/>
</dbReference>
<dbReference type="PANTHER" id="PTHR46797">
    <property type="entry name" value="HTH-TYPE TRANSCRIPTIONAL REGULATOR"/>
    <property type="match status" value="1"/>
</dbReference>
<dbReference type="CDD" id="cd02209">
    <property type="entry name" value="cupin_XRE_C"/>
    <property type="match status" value="1"/>
</dbReference>
<sequence length="201" mass="21361">MLVRDVAVQVTGHDEIDRGTEATDLAVSLGLAIRTARKASRLTLSELARRTGLSQSFLSQAENGHTVPSVLNLHAIARALGTTAHELLSHTEDEVTLSRVDAGVVFEASPGATMRRCARRGGAMAANEITAGPGVAAESATEHPGEEFVYVLEGSLDVEVGAATYRLGAGDVVYYSATVRHRWFNSADVPCRFLITSTPPF</sequence>
<keyword evidence="1" id="KW-0238">DNA-binding</keyword>
<dbReference type="InterPro" id="IPR001387">
    <property type="entry name" value="Cro/C1-type_HTH"/>
</dbReference>
<dbReference type="GO" id="GO:0003700">
    <property type="term" value="F:DNA-binding transcription factor activity"/>
    <property type="evidence" value="ECO:0007669"/>
    <property type="project" value="TreeGrafter"/>
</dbReference>
<accession>A0A916WZB5</accession>
<dbReference type="SMART" id="SM00530">
    <property type="entry name" value="HTH_XRE"/>
    <property type="match status" value="1"/>
</dbReference>
<reference evidence="3" key="2">
    <citation type="submission" date="2020-09" db="EMBL/GenBank/DDBJ databases">
        <authorList>
            <person name="Sun Q."/>
            <person name="Zhou Y."/>
        </authorList>
    </citation>
    <scope>NUCLEOTIDE SEQUENCE</scope>
    <source>
        <strain evidence="3">CGMCC 1.12827</strain>
    </source>
</reference>
<dbReference type="Gene3D" id="1.10.260.40">
    <property type="entry name" value="lambda repressor-like DNA-binding domains"/>
    <property type="match status" value="1"/>
</dbReference>
<evidence type="ECO:0000313" key="4">
    <source>
        <dbReference type="Proteomes" id="UP000621454"/>
    </source>
</evidence>
<gene>
    <name evidence="3" type="ORF">GCM10011489_32430</name>
</gene>
<dbReference type="Pfam" id="PF07883">
    <property type="entry name" value="Cupin_2"/>
    <property type="match status" value="1"/>
</dbReference>
<comment type="caution">
    <text evidence="3">The sequence shown here is derived from an EMBL/GenBank/DDBJ whole genome shotgun (WGS) entry which is preliminary data.</text>
</comment>
<dbReference type="Pfam" id="PF01381">
    <property type="entry name" value="HTH_3"/>
    <property type="match status" value="1"/>
</dbReference>
<evidence type="ECO:0000259" key="2">
    <source>
        <dbReference type="PROSITE" id="PS50943"/>
    </source>
</evidence>
<dbReference type="Gene3D" id="2.60.120.10">
    <property type="entry name" value="Jelly Rolls"/>
    <property type="match status" value="1"/>
</dbReference>
<dbReference type="EMBL" id="BMGC01000031">
    <property type="protein sequence ID" value="GGB42424.1"/>
    <property type="molecule type" value="Genomic_DNA"/>
</dbReference>
<dbReference type="Proteomes" id="UP000621454">
    <property type="component" value="Unassembled WGS sequence"/>
</dbReference>
<organism evidence="3 4">
    <name type="scientific">Gordonia jinhuaensis</name>
    <dbReference type="NCBI Taxonomy" id="1517702"/>
    <lineage>
        <taxon>Bacteria</taxon>
        <taxon>Bacillati</taxon>
        <taxon>Actinomycetota</taxon>
        <taxon>Actinomycetes</taxon>
        <taxon>Mycobacteriales</taxon>
        <taxon>Gordoniaceae</taxon>
        <taxon>Gordonia</taxon>
    </lineage>
</organism>
<protein>
    <submittedName>
        <fullName evidence="3">MerR family transcriptional regulator</fullName>
    </submittedName>
</protein>
<dbReference type="InterPro" id="IPR050807">
    <property type="entry name" value="TransReg_Diox_bact_type"/>
</dbReference>
<dbReference type="GO" id="GO:0005829">
    <property type="term" value="C:cytosol"/>
    <property type="evidence" value="ECO:0007669"/>
    <property type="project" value="TreeGrafter"/>
</dbReference>
<dbReference type="InterPro" id="IPR014710">
    <property type="entry name" value="RmlC-like_jellyroll"/>
</dbReference>
<dbReference type="InterPro" id="IPR011051">
    <property type="entry name" value="RmlC_Cupin_sf"/>
</dbReference>
<dbReference type="PROSITE" id="PS50943">
    <property type="entry name" value="HTH_CROC1"/>
    <property type="match status" value="1"/>
</dbReference>
<dbReference type="InterPro" id="IPR010982">
    <property type="entry name" value="Lambda_DNA-bd_dom_sf"/>
</dbReference>
<evidence type="ECO:0000313" key="3">
    <source>
        <dbReference type="EMBL" id="GGB42424.1"/>
    </source>
</evidence>